<dbReference type="SMART" id="SM01093">
    <property type="entry name" value="CP12"/>
    <property type="match status" value="1"/>
</dbReference>
<organism evidence="3 4">
    <name type="scientific">Synechococcus phage S-SRM01</name>
    <dbReference type="NCBI Taxonomy" id="2781608"/>
    <lineage>
        <taxon>Viruses</taxon>
        <taxon>Duplodnaviria</taxon>
        <taxon>Heunggongvirae</taxon>
        <taxon>Uroviricota</taxon>
        <taxon>Caudoviricetes</taxon>
        <taxon>Pantevenvirales</taxon>
        <taxon>Kyanoviridae</taxon>
        <taxon>Serangoonvirus</taxon>
        <taxon>Serangoonvirus essarone</taxon>
    </lineage>
</organism>
<reference evidence="3" key="1">
    <citation type="submission" date="2020-09" db="EMBL/GenBank/DDBJ databases">
        <authorList>
            <person name="Zhang D."/>
            <person name="Hatherill J.R."/>
            <person name="Ramirez J.F."/>
            <person name="Edinger B."/>
            <person name="Balarin R."/>
            <person name="Sullivan A."/>
            <person name="Humpal K.M."/>
            <person name="Guseva A."/>
            <person name="Butela K.A."/>
            <person name="Garlena R.A."/>
            <person name="Russell D.A."/>
            <person name="Pope W.H."/>
            <person name="Jacobs-Sera D."/>
            <person name="Hatfull G.F."/>
        </authorList>
    </citation>
    <scope>NUCLEOTIDE SEQUENCE</scope>
</reference>
<evidence type="ECO:0000313" key="3">
    <source>
        <dbReference type="EMBL" id="QPX48100.1"/>
    </source>
</evidence>
<feature type="domain" description="CP12" evidence="2">
    <location>
        <begin position="4"/>
        <end position="70"/>
    </location>
</feature>
<dbReference type="InterPro" id="IPR003823">
    <property type="entry name" value="CP12_dom"/>
</dbReference>
<protein>
    <recommendedName>
        <fullName evidence="2">CP12 domain-containing protein</fullName>
    </recommendedName>
</protein>
<accession>A0A879R3X7</accession>
<name>A0A879R3X7_9CAUD</name>
<sequence length="70" mass="8232">MSTIDEHIQKDEDLLNNPMTSPQARRHTEEELEALKTYKTNHPEDLHDPTPLELYCDTHPDAPECRIYED</sequence>
<keyword evidence="4" id="KW-1185">Reference proteome</keyword>
<evidence type="ECO:0000256" key="1">
    <source>
        <dbReference type="SAM" id="MobiDB-lite"/>
    </source>
</evidence>
<feature type="compositionally biased region" description="Basic and acidic residues" evidence="1">
    <location>
        <begin position="1"/>
        <end position="13"/>
    </location>
</feature>
<evidence type="ECO:0000259" key="2">
    <source>
        <dbReference type="SMART" id="SM01093"/>
    </source>
</evidence>
<dbReference type="KEGG" id="vg:77946305"/>
<feature type="compositionally biased region" description="Basic and acidic residues" evidence="1">
    <location>
        <begin position="26"/>
        <end position="55"/>
    </location>
</feature>
<evidence type="ECO:0000313" key="4">
    <source>
        <dbReference type="Proteomes" id="UP000664915"/>
    </source>
</evidence>
<dbReference type="Pfam" id="PF02672">
    <property type="entry name" value="CP12"/>
    <property type="match status" value="1"/>
</dbReference>
<dbReference type="RefSeq" id="YP_010670110.1">
    <property type="nucleotide sequence ID" value="NC_070963.1"/>
</dbReference>
<proteinExistence type="predicted"/>
<dbReference type="GeneID" id="77946305"/>
<dbReference type="Proteomes" id="UP000664915">
    <property type="component" value="Segment"/>
</dbReference>
<dbReference type="EMBL" id="MW015081">
    <property type="protein sequence ID" value="QPX48100.1"/>
    <property type="molecule type" value="Genomic_DNA"/>
</dbReference>
<feature type="region of interest" description="Disordered" evidence="1">
    <location>
        <begin position="1"/>
        <end position="55"/>
    </location>
</feature>